<proteinExistence type="inferred from homology"/>
<feature type="transmembrane region" description="Helical" evidence="13">
    <location>
        <begin position="643"/>
        <end position="662"/>
    </location>
</feature>
<dbReference type="SMART" id="SM01372">
    <property type="entry name" value="E2F_TDP"/>
    <property type="match status" value="1"/>
</dbReference>
<dbReference type="GO" id="GO:0016020">
    <property type="term" value="C:membrane"/>
    <property type="evidence" value="ECO:0007669"/>
    <property type="project" value="UniProtKB-SubCell"/>
</dbReference>
<dbReference type="Gene3D" id="6.10.250.540">
    <property type="match status" value="1"/>
</dbReference>
<feature type="compositionally biased region" description="Basic residues" evidence="12">
    <location>
        <begin position="292"/>
        <end position="304"/>
    </location>
</feature>
<feature type="transmembrane region" description="Helical" evidence="13">
    <location>
        <begin position="789"/>
        <end position="809"/>
    </location>
</feature>
<feature type="coiled-coil region" evidence="11">
    <location>
        <begin position="81"/>
        <end position="111"/>
    </location>
</feature>
<reference evidence="15" key="1">
    <citation type="submission" date="2020-11" db="EMBL/GenBank/DDBJ databases">
        <authorList>
            <person name="Tran Van P."/>
        </authorList>
    </citation>
    <scope>NUCLEOTIDE SEQUENCE</scope>
</reference>
<keyword evidence="4 13" id="KW-0812">Transmembrane</keyword>
<dbReference type="AlphaFoldDB" id="A0A7R9NXG0"/>
<evidence type="ECO:0000256" key="11">
    <source>
        <dbReference type="SAM" id="Coils"/>
    </source>
</evidence>
<keyword evidence="11" id="KW-0175">Coiled coil</keyword>
<evidence type="ECO:0000256" key="10">
    <source>
        <dbReference type="RuleBase" id="RU003796"/>
    </source>
</evidence>
<dbReference type="SUPFAM" id="SSF46785">
    <property type="entry name" value="Winged helix' DNA-binding domain"/>
    <property type="match status" value="1"/>
</dbReference>
<feature type="region of interest" description="Disordered" evidence="12">
    <location>
        <begin position="233"/>
        <end position="318"/>
    </location>
</feature>
<dbReference type="InterPro" id="IPR032198">
    <property type="entry name" value="E2F_CC-MB"/>
</dbReference>
<keyword evidence="6 10" id="KW-0805">Transcription regulation</keyword>
<comment type="similarity">
    <text evidence="2">Belongs to the TMEM120 family.</text>
</comment>
<feature type="compositionally biased region" description="Polar residues" evidence="12">
    <location>
        <begin position="253"/>
        <end position="280"/>
    </location>
</feature>
<evidence type="ECO:0000256" key="7">
    <source>
        <dbReference type="ARBA" id="ARBA00023125"/>
    </source>
</evidence>
<dbReference type="SUPFAM" id="SSF144074">
    <property type="entry name" value="E2F-DP heterodimerization region"/>
    <property type="match status" value="1"/>
</dbReference>
<keyword evidence="9 10" id="KW-0804">Transcription</keyword>
<dbReference type="GO" id="GO:0006355">
    <property type="term" value="P:regulation of DNA-templated transcription"/>
    <property type="evidence" value="ECO:0007669"/>
    <property type="project" value="InterPro"/>
</dbReference>
<feature type="transmembrane region" description="Helical" evidence="13">
    <location>
        <begin position="748"/>
        <end position="769"/>
    </location>
</feature>
<evidence type="ECO:0000259" key="14">
    <source>
        <dbReference type="SMART" id="SM01372"/>
    </source>
</evidence>
<dbReference type="InterPro" id="IPR036388">
    <property type="entry name" value="WH-like_DNA-bd_sf"/>
</dbReference>
<evidence type="ECO:0000256" key="13">
    <source>
        <dbReference type="SAM" id="Phobius"/>
    </source>
</evidence>
<comment type="subcellular location">
    <subcellularLocation>
        <location evidence="1">Membrane</location>
        <topology evidence="1">Multi-pass membrane protein</topology>
    </subcellularLocation>
    <subcellularLocation>
        <location evidence="10">Nucleus</location>
    </subcellularLocation>
</comment>
<dbReference type="InterPro" id="IPR036390">
    <property type="entry name" value="WH_DNA-bd_sf"/>
</dbReference>
<feature type="domain" description="E2F/DP family winged-helix DNA-binding" evidence="14">
    <location>
        <begin position="8"/>
        <end position="74"/>
    </location>
</feature>
<dbReference type="PANTHER" id="PTHR21433:SF0">
    <property type="entry name" value="TRANSMEMBRANE PROTEIN 120 HOMOLOG"/>
    <property type="match status" value="1"/>
</dbReference>
<dbReference type="InterPro" id="IPR037241">
    <property type="entry name" value="E2F-DP_heterodim"/>
</dbReference>
<evidence type="ECO:0000313" key="15">
    <source>
        <dbReference type="EMBL" id="CAD7459799.1"/>
    </source>
</evidence>
<feature type="transmembrane region" description="Helical" evidence="13">
    <location>
        <begin position="674"/>
        <end position="692"/>
    </location>
</feature>
<evidence type="ECO:0000256" key="8">
    <source>
        <dbReference type="ARBA" id="ARBA00023136"/>
    </source>
</evidence>
<dbReference type="Pfam" id="PF02319">
    <property type="entry name" value="WHD_E2F_TDP"/>
    <property type="match status" value="1"/>
</dbReference>
<feature type="compositionally biased region" description="Basic and acidic residues" evidence="12">
    <location>
        <begin position="305"/>
        <end position="315"/>
    </location>
</feature>
<dbReference type="Pfam" id="PF07851">
    <property type="entry name" value="TMEM120A-B"/>
    <property type="match status" value="2"/>
</dbReference>
<organism evidence="15">
    <name type="scientific">Timema tahoe</name>
    <dbReference type="NCBI Taxonomy" id="61484"/>
    <lineage>
        <taxon>Eukaryota</taxon>
        <taxon>Metazoa</taxon>
        <taxon>Ecdysozoa</taxon>
        <taxon>Arthropoda</taxon>
        <taxon>Hexapoda</taxon>
        <taxon>Insecta</taxon>
        <taxon>Pterygota</taxon>
        <taxon>Neoptera</taxon>
        <taxon>Polyneoptera</taxon>
        <taxon>Phasmatodea</taxon>
        <taxon>Timematodea</taxon>
        <taxon>Timematoidea</taxon>
        <taxon>Timematidae</taxon>
        <taxon>Timema</taxon>
    </lineage>
</organism>
<name>A0A7R9NXG0_9NEOP</name>
<evidence type="ECO:0000256" key="4">
    <source>
        <dbReference type="ARBA" id="ARBA00022692"/>
    </source>
</evidence>
<evidence type="ECO:0000256" key="3">
    <source>
        <dbReference type="ARBA" id="ARBA00010940"/>
    </source>
</evidence>
<evidence type="ECO:0000256" key="12">
    <source>
        <dbReference type="SAM" id="MobiDB-lite"/>
    </source>
</evidence>
<accession>A0A7R9NXG0</accession>
<protein>
    <recommendedName>
        <fullName evidence="14">E2F/DP family winged-helix DNA-binding domain-containing protein</fullName>
    </recommendedName>
</protein>
<feature type="compositionally biased region" description="Polar residues" evidence="12">
    <location>
        <begin position="842"/>
        <end position="853"/>
    </location>
</feature>
<evidence type="ECO:0000256" key="9">
    <source>
        <dbReference type="ARBA" id="ARBA00023163"/>
    </source>
</evidence>
<dbReference type="Pfam" id="PF16421">
    <property type="entry name" value="E2F_CC-MB"/>
    <property type="match status" value="1"/>
</dbReference>
<evidence type="ECO:0000256" key="6">
    <source>
        <dbReference type="ARBA" id="ARBA00023015"/>
    </source>
</evidence>
<dbReference type="Gene3D" id="1.10.10.10">
    <property type="entry name" value="Winged helix-like DNA-binding domain superfamily/Winged helix DNA-binding domain"/>
    <property type="match status" value="1"/>
</dbReference>
<keyword evidence="10" id="KW-0539">Nucleus</keyword>
<dbReference type="GO" id="GO:0003677">
    <property type="term" value="F:DNA binding"/>
    <property type="evidence" value="ECO:0007669"/>
    <property type="project" value="UniProtKB-KW"/>
</dbReference>
<dbReference type="EMBL" id="OE003150">
    <property type="protein sequence ID" value="CAD7459799.1"/>
    <property type="molecule type" value="Genomic_DNA"/>
</dbReference>
<keyword evidence="5 13" id="KW-1133">Transmembrane helix</keyword>
<evidence type="ECO:0000256" key="5">
    <source>
        <dbReference type="ARBA" id="ARBA00022989"/>
    </source>
</evidence>
<evidence type="ECO:0000256" key="2">
    <source>
        <dbReference type="ARBA" id="ARBA00009700"/>
    </source>
</evidence>
<dbReference type="FunFam" id="1.10.10.10:FF:000008">
    <property type="entry name" value="E2F transcription factor 1"/>
    <property type="match status" value="1"/>
</dbReference>
<dbReference type="InterPro" id="IPR003316">
    <property type="entry name" value="E2F_WHTH_DNA-bd_dom"/>
</dbReference>
<dbReference type="PANTHER" id="PTHR21433">
    <property type="entry name" value="TRANSMEMBRANE PROTEIN INDUCED BY TUMOR NECROSIS FACTOR ALPHA"/>
    <property type="match status" value="1"/>
</dbReference>
<sequence length="862" mass="98758">MADNQQSRFEKSLGLLTTRFVSLLQKARDGVLDLKVAADILAVRQKRRIYDITNVLEGIGLIEKKSKNSIQWKGAGPGCNTQEMSERLITLKKEISRLEDHEKKLDTHKQVHTDYLVDSLGTLGRACDCKAIWLQQSFNNIADDVENCHLAYVTSEDICKCFEGDTMLTIKAPNGTSLEVPHLSGQSSIGQIKYQIHLKSSTGPILVTLINKDAESETPVSVLVPPVKVESSLAKDTPKEAEQVAKTVEAPATRSTRLRSSPQKGAVTSSSHTPASTSQVEDAHHAHSPMGLKRKRGPGRPPKHPRIEAESPKEELDMEPDVILGDVLSGTCTSDVKLSQRDSELMEELMCSDCNDNLDLFTVFHFTCDLLFCEIFLSLTRPFIPEQYNLSSEKLSVLSKQLLLQYHQDFGPLVRLSPPPNEKDYYFNLGDNEGVCDLFDIPLMSITTLKPAIRRNPSQPRSKLYWTEMITVMNRRIRQPDLNKEYIIKLEEVSDLQSKCVKEVGHQKYRLGILSGSIKKLRRSKPSPETEKEIERLEKDILRRKAQLYDMEQVLPKKNGIKYTFLGHVFRCRLTSATAKTGFTQVNPKEGRSIWAMPCDMVDKSLRRFRYKDEYEKFKLVLSGIGFVLSVCNLFISVRVLELSFMFLLVWYYCTLTIRESILKVNGSRIKGWWRLHHFISTVVSGVLLIWPNTAVWYEFRGQLMWFNVYVSFVQYLQFRYQRGVLYRLKALGERHNMDITIEGFHSWMWRGLSFLLPFLYTVYMFQLYNAYTLYQLSYHPDATWQVPFLALMFFVLFLGNIVTTSMVIPQKLHERMKLTYQLGLDRIRKYPTSPVNTHKTVVSEETNAAASSDSDKLNKSE</sequence>
<evidence type="ECO:0000256" key="1">
    <source>
        <dbReference type="ARBA" id="ARBA00004141"/>
    </source>
</evidence>
<dbReference type="GO" id="GO:0005667">
    <property type="term" value="C:transcription regulator complex"/>
    <property type="evidence" value="ECO:0007669"/>
    <property type="project" value="InterPro"/>
</dbReference>
<dbReference type="CDD" id="cd14660">
    <property type="entry name" value="E2F_DD"/>
    <property type="match status" value="1"/>
</dbReference>
<gene>
    <name evidence="15" type="ORF">TTEB3V08_LOCUS7746</name>
</gene>
<keyword evidence="7 10" id="KW-0238">DNA-binding</keyword>
<comment type="similarity">
    <text evidence="3 10">Belongs to the E2F/DP family.</text>
</comment>
<dbReference type="InterPro" id="IPR012926">
    <property type="entry name" value="TMEM120A/B"/>
</dbReference>
<keyword evidence="8 13" id="KW-0472">Membrane</keyword>
<dbReference type="GO" id="GO:0005634">
    <property type="term" value="C:nucleus"/>
    <property type="evidence" value="ECO:0007669"/>
    <property type="project" value="UniProtKB-SubCell"/>
</dbReference>
<dbReference type="GO" id="GO:0046983">
    <property type="term" value="F:protein dimerization activity"/>
    <property type="evidence" value="ECO:0007669"/>
    <property type="project" value="InterPro"/>
</dbReference>
<feature type="region of interest" description="Disordered" evidence="12">
    <location>
        <begin position="842"/>
        <end position="862"/>
    </location>
</feature>